<sequence length="279" mass="32248">MEGYPINTKQISSLLGFSIPDDFVLDLEGEETLSFKQRIQEESVKPFPIESMKSLLRELSNKKKRTMAAYMKWPIRFNPKKPFPDVVFNKYLGAELQQKEGKQKLLIAILSAVLDLYDEEEESAEAFLAAQNEKIKEYGYWHYYWALRFYPDYTEEVQKRLLELAAGNGQSDDHRLAEPLNPAVVANKKHGVDMKKHIAALKRKLDRESDLRQKAEKEMKRLRNESRRQDKLAEYLSAEKSRHEEDLASAVDRVSRMQAALDGCRGHGFEGGSQNCLLF</sequence>
<dbReference type="RefSeq" id="WP_025699160.1">
    <property type="nucleotide sequence ID" value="NZ_ASQQ01000652.1"/>
</dbReference>
<dbReference type="Proteomes" id="UP000034189">
    <property type="component" value="Chromosome"/>
</dbReference>
<keyword evidence="1" id="KW-0175">Coiled coil</keyword>
<gene>
    <name evidence="2" type="ORF">VK70_25040</name>
</gene>
<evidence type="ECO:0000256" key="1">
    <source>
        <dbReference type="SAM" id="Coils"/>
    </source>
</evidence>
<protein>
    <submittedName>
        <fullName evidence="2">Uncharacterized protein</fullName>
    </submittedName>
</protein>
<reference evidence="2 3" key="2">
    <citation type="journal article" date="2016" name="Genome Announc.">
        <title>Genome Sequence of a Gram-Positive Diazotroph, Paenibacillus durus Type Strain ATCC 35681.</title>
        <authorList>
            <person name="Halim M.A."/>
            <person name="Rahman A.Y."/>
            <person name="Sim K.S."/>
            <person name="Yam H.C."/>
            <person name="Rahim A.A."/>
            <person name="Ghazali A.H."/>
            <person name="Najimudin N."/>
        </authorList>
    </citation>
    <scope>NUCLEOTIDE SEQUENCE [LARGE SCALE GENOMIC DNA]</scope>
    <source>
        <strain evidence="2 3">ATCC 35681</strain>
    </source>
</reference>
<reference evidence="2 3" key="1">
    <citation type="submission" date="2015-03" db="EMBL/GenBank/DDBJ databases">
        <authorList>
            <person name="Abdul Halim M."/>
        </authorList>
    </citation>
    <scope>NUCLEOTIDE SEQUENCE [LARGE SCALE GENOMIC DNA]</scope>
    <source>
        <strain evidence="2 3">ATCC 35681</strain>
    </source>
</reference>
<organism evidence="2 3">
    <name type="scientific">Paenibacillus durus ATCC 35681</name>
    <dbReference type="NCBI Taxonomy" id="1333534"/>
    <lineage>
        <taxon>Bacteria</taxon>
        <taxon>Bacillati</taxon>
        <taxon>Bacillota</taxon>
        <taxon>Bacilli</taxon>
        <taxon>Bacillales</taxon>
        <taxon>Paenibacillaceae</taxon>
        <taxon>Paenibacillus</taxon>
    </lineage>
</organism>
<feature type="coiled-coil region" evidence="1">
    <location>
        <begin position="198"/>
        <end position="232"/>
    </location>
</feature>
<dbReference type="HOGENOM" id="CLU_989400_0_0_9"/>
<name>A0A0F7FEH4_PAEDU</name>
<evidence type="ECO:0000313" key="3">
    <source>
        <dbReference type="Proteomes" id="UP000034189"/>
    </source>
</evidence>
<dbReference type="OrthoDB" id="2676074at2"/>
<evidence type="ECO:0000313" key="2">
    <source>
        <dbReference type="EMBL" id="AKG37345.1"/>
    </source>
</evidence>
<dbReference type="PATRIC" id="fig|1333534.5.peg.5475"/>
<dbReference type="AlphaFoldDB" id="A0A0F7FEH4"/>
<proteinExistence type="predicted"/>
<accession>A0A0F7FEH4</accession>
<dbReference type="EMBL" id="CP011114">
    <property type="protein sequence ID" value="AKG37345.1"/>
    <property type="molecule type" value="Genomic_DNA"/>
</dbReference>